<dbReference type="RefSeq" id="WP_169494202.1">
    <property type="nucleotide sequence ID" value="NZ_JABBGM010000006.1"/>
</dbReference>
<dbReference type="Gene3D" id="3.10.450.50">
    <property type="match status" value="1"/>
</dbReference>
<proteinExistence type="predicted"/>
<dbReference type="Proteomes" id="UP000583556">
    <property type="component" value="Unassembled WGS sequence"/>
</dbReference>
<organism evidence="2 3">
    <name type="scientific">Novosphingobium olei</name>
    <dbReference type="NCBI Taxonomy" id="2728851"/>
    <lineage>
        <taxon>Bacteria</taxon>
        <taxon>Pseudomonadati</taxon>
        <taxon>Pseudomonadota</taxon>
        <taxon>Alphaproteobacteria</taxon>
        <taxon>Sphingomonadales</taxon>
        <taxon>Sphingomonadaceae</taxon>
        <taxon>Novosphingobium</taxon>
    </lineage>
</organism>
<evidence type="ECO:0000313" key="3">
    <source>
        <dbReference type="Proteomes" id="UP000583556"/>
    </source>
</evidence>
<gene>
    <name evidence="2" type="ORF">HHL27_14725</name>
</gene>
<evidence type="ECO:0000259" key="1">
    <source>
        <dbReference type="Pfam" id="PF14534"/>
    </source>
</evidence>
<dbReference type="InterPro" id="IPR032710">
    <property type="entry name" value="NTF2-like_dom_sf"/>
</dbReference>
<dbReference type="EMBL" id="JABBGM010000006">
    <property type="protein sequence ID" value="NML94926.1"/>
    <property type="molecule type" value="Genomic_DNA"/>
</dbReference>
<dbReference type="AlphaFoldDB" id="A0A7Y0GA62"/>
<keyword evidence="3" id="KW-1185">Reference proteome</keyword>
<feature type="domain" description="DUF4440" evidence="1">
    <location>
        <begin position="12"/>
        <end position="123"/>
    </location>
</feature>
<sequence>MTPSNPAAEFAVRSARAAFNRALAEADLGAIGPLLARDVVLITGSDSGVVAGRQAQLIAWKREFSARPRTVYVRTTQSVTASTIEPIALEQGIWEGTIEGQGTLVAGGVYSAKWRQTDGAWRLIAEIFVTLR</sequence>
<comment type="caution">
    <text evidence="2">The sequence shown here is derived from an EMBL/GenBank/DDBJ whole genome shotgun (WGS) entry which is preliminary data.</text>
</comment>
<reference evidence="2 3" key="1">
    <citation type="submission" date="2020-04" db="EMBL/GenBank/DDBJ databases">
        <title>Novosphingobium sp. TW-4 isolated from soil.</title>
        <authorList>
            <person name="Dahal R.H."/>
            <person name="Chaudhary D.K."/>
        </authorList>
    </citation>
    <scope>NUCLEOTIDE SEQUENCE [LARGE SCALE GENOMIC DNA]</scope>
    <source>
        <strain evidence="2 3">TW-4</strain>
    </source>
</reference>
<accession>A0A7Y0GA62</accession>
<evidence type="ECO:0000313" key="2">
    <source>
        <dbReference type="EMBL" id="NML94926.1"/>
    </source>
</evidence>
<dbReference type="Pfam" id="PF14534">
    <property type="entry name" value="DUF4440"/>
    <property type="match status" value="1"/>
</dbReference>
<protein>
    <submittedName>
        <fullName evidence="2">Nuclear transport factor 2 family protein</fullName>
    </submittedName>
</protein>
<dbReference type="InterPro" id="IPR027843">
    <property type="entry name" value="DUF4440"/>
</dbReference>
<dbReference type="SUPFAM" id="SSF54427">
    <property type="entry name" value="NTF2-like"/>
    <property type="match status" value="1"/>
</dbReference>
<name>A0A7Y0GA62_9SPHN</name>